<dbReference type="AlphaFoldDB" id="A0AAU7KEF2"/>
<feature type="region of interest" description="Disordered" evidence="1">
    <location>
        <begin position="159"/>
        <end position="206"/>
    </location>
</feature>
<accession>A0AAU7KEF2</accession>
<protein>
    <submittedName>
        <fullName evidence="3">GNAT family N-acetyltransferase</fullName>
    </submittedName>
</protein>
<evidence type="ECO:0000259" key="2">
    <source>
        <dbReference type="PROSITE" id="PS51186"/>
    </source>
</evidence>
<dbReference type="SUPFAM" id="SSF55729">
    <property type="entry name" value="Acyl-CoA N-acyltransferases (Nat)"/>
    <property type="match status" value="1"/>
</dbReference>
<feature type="domain" description="N-acetyltransferase" evidence="2">
    <location>
        <begin position="3"/>
        <end position="152"/>
    </location>
</feature>
<evidence type="ECO:0000256" key="1">
    <source>
        <dbReference type="SAM" id="MobiDB-lite"/>
    </source>
</evidence>
<dbReference type="EMBL" id="CP098827">
    <property type="protein sequence ID" value="XBO69931.1"/>
    <property type="molecule type" value="Genomic_DNA"/>
</dbReference>
<dbReference type="Gene3D" id="3.40.630.30">
    <property type="match status" value="1"/>
</dbReference>
<dbReference type="GO" id="GO:0016747">
    <property type="term" value="F:acyltransferase activity, transferring groups other than amino-acyl groups"/>
    <property type="evidence" value="ECO:0007669"/>
    <property type="project" value="InterPro"/>
</dbReference>
<feature type="compositionally biased region" description="Low complexity" evidence="1">
    <location>
        <begin position="165"/>
        <end position="178"/>
    </location>
</feature>
<dbReference type="PANTHER" id="PTHR43617:SF20">
    <property type="entry name" value="N-ALPHA-ACETYLTRANSFERASE RIMI"/>
    <property type="match status" value="1"/>
</dbReference>
<proteinExistence type="predicted"/>
<dbReference type="InterPro" id="IPR016181">
    <property type="entry name" value="Acyl_CoA_acyltransferase"/>
</dbReference>
<reference evidence="3" key="1">
    <citation type="submission" date="2022-06" db="EMBL/GenBank/DDBJ databases">
        <title>A novel DMS-producing enzyme.</title>
        <authorList>
            <person name="Zhang Y."/>
        </authorList>
    </citation>
    <scope>NUCLEOTIDE SEQUENCE</scope>
    <source>
        <strain evidence="3">RT37</strain>
    </source>
</reference>
<dbReference type="CDD" id="cd04301">
    <property type="entry name" value="NAT_SF"/>
    <property type="match status" value="1"/>
</dbReference>
<gene>
    <name evidence="3" type="ORF">NFG58_15065</name>
</gene>
<sequence>MPLALRSATPSDLDALEGLESRGFSGDRFTRRQLRHLLQRAHGLTLIAEDATGSVLPLGYGTLLFRRNSRAARLYSLCVAPEARGQGVGKALLEALERDGCKRGCERMTLEVRADNRVALGLYRRAGFRLACWLDDYYEDGCAAWRMVKSLGLSREQPAVVPRGSPSVAAPATSSAPSSTPPSEPSSVTSGEDSVVTPCGSPSMVD</sequence>
<evidence type="ECO:0000313" key="3">
    <source>
        <dbReference type="EMBL" id="XBO69931.1"/>
    </source>
</evidence>
<dbReference type="PANTHER" id="PTHR43617">
    <property type="entry name" value="L-AMINO ACID N-ACETYLTRANSFERASE"/>
    <property type="match status" value="1"/>
</dbReference>
<dbReference type="RefSeq" id="WP_108133843.1">
    <property type="nucleotide sequence ID" value="NZ_CP098827.1"/>
</dbReference>
<dbReference type="InterPro" id="IPR000182">
    <property type="entry name" value="GNAT_dom"/>
</dbReference>
<dbReference type="InterPro" id="IPR050276">
    <property type="entry name" value="MshD_Acetyltransferase"/>
</dbReference>
<dbReference type="Pfam" id="PF00583">
    <property type="entry name" value="Acetyltransf_1"/>
    <property type="match status" value="1"/>
</dbReference>
<name>A0AAU7KEF2_9GAMM</name>
<organism evidence="3">
    <name type="scientific">Halomonas sp. RT37</name>
    <dbReference type="NCBI Taxonomy" id="2950872"/>
    <lineage>
        <taxon>Bacteria</taxon>
        <taxon>Pseudomonadati</taxon>
        <taxon>Pseudomonadota</taxon>
        <taxon>Gammaproteobacteria</taxon>
        <taxon>Oceanospirillales</taxon>
        <taxon>Halomonadaceae</taxon>
        <taxon>Halomonas</taxon>
    </lineage>
</organism>
<dbReference type="PROSITE" id="PS51186">
    <property type="entry name" value="GNAT"/>
    <property type="match status" value="1"/>
</dbReference>